<gene>
    <name evidence="3" type="ORF">GALL_339980</name>
</gene>
<evidence type="ECO:0000256" key="1">
    <source>
        <dbReference type="SAM" id="MobiDB-lite"/>
    </source>
</evidence>
<sequence>MTEEPGQEPLDAEARLVPDAAPAGRHAAPSSPTPGDEPLADPDVADADLADPELADLPDVVIGPGLLDDVPPEQLEDPRAIARASLIAGRNASLWWVCAGVVVVVLLSIFVSAWAGATTMALLLAIGAVVRILVPAPGPAAFTVRSRTVDVTVLLLLAVGVGILAQLIPER</sequence>
<keyword evidence="2" id="KW-0812">Transmembrane</keyword>
<evidence type="ECO:0008006" key="4">
    <source>
        <dbReference type="Google" id="ProtNLM"/>
    </source>
</evidence>
<name>A0A1J5R394_9ZZZZ</name>
<dbReference type="InterPro" id="IPR021385">
    <property type="entry name" value="DUF3017"/>
</dbReference>
<evidence type="ECO:0000313" key="3">
    <source>
        <dbReference type="EMBL" id="OIQ84195.1"/>
    </source>
</evidence>
<feature type="transmembrane region" description="Helical" evidence="2">
    <location>
        <begin position="93"/>
        <end position="115"/>
    </location>
</feature>
<dbReference type="Pfam" id="PF11222">
    <property type="entry name" value="DUF3017"/>
    <property type="match status" value="1"/>
</dbReference>
<comment type="caution">
    <text evidence="3">The sequence shown here is derived from an EMBL/GenBank/DDBJ whole genome shotgun (WGS) entry which is preliminary data.</text>
</comment>
<protein>
    <recommendedName>
        <fullName evidence="4">DUF3017 domain-containing protein</fullName>
    </recommendedName>
</protein>
<accession>A0A1J5R394</accession>
<evidence type="ECO:0000256" key="2">
    <source>
        <dbReference type="SAM" id="Phobius"/>
    </source>
</evidence>
<proteinExistence type="predicted"/>
<dbReference type="AlphaFoldDB" id="A0A1J5R394"/>
<reference evidence="3" key="1">
    <citation type="submission" date="2016-10" db="EMBL/GenBank/DDBJ databases">
        <title>Sequence of Gallionella enrichment culture.</title>
        <authorList>
            <person name="Poehlein A."/>
            <person name="Muehling M."/>
            <person name="Daniel R."/>
        </authorList>
    </citation>
    <scope>NUCLEOTIDE SEQUENCE</scope>
</reference>
<dbReference type="EMBL" id="MLJW01000638">
    <property type="protein sequence ID" value="OIQ84195.1"/>
    <property type="molecule type" value="Genomic_DNA"/>
</dbReference>
<keyword evidence="2" id="KW-1133">Transmembrane helix</keyword>
<keyword evidence="2" id="KW-0472">Membrane</keyword>
<feature type="compositionally biased region" description="Acidic residues" evidence="1">
    <location>
        <begin position="38"/>
        <end position="48"/>
    </location>
</feature>
<feature type="transmembrane region" description="Helical" evidence="2">
    <location>
        <begin position="121"/>
        <end position="142"/>
    </location>
</feature>
<organism evidence="3">
    <name type="scientific">mine drainage metagenome</name>
    <dbReference type="NCBI Taxonomy" id="410659"/>
    <lineage>
        <taxon>unclassified sequences</taxon>
        <taxon>metagenomes</taxon>
        <taxon>ecological metagenomes</taxon>
    </lineage>
</organism>
<feature type="transmembrane region" description="Helical" evidence="2">
    <location>
        <begin position="149"/>
        <end position="168"/>
    </location>
</feature>
<feature type="region of interest" description="Disordered" evidence="1">
    <location>
        <begin position="1"/>
        <end position="48"/>
    </location>
</feature>